<feature type="binding site" evidence="7">
    <location>
        <position position="201"/>
    </location>
    <ligand>
        <name>Mg(2+)</name>
        <dbReference type="ChEBI" id="CHEBI:18420"/>
    </ligand>
</feature>
<name>A0A1I6DLD1_9FIRM</name>
<keyword evidence="4 7" id="KW-0479">Metal-binding</keyword>
<feature type="binding site" evidence="7">
    <location>
        <position position="91"/>
    </location>
    <ligand>
        <name>ATP</name>
        <dbReference type="ChEBI" id="CHEBI:30616"/>
    </ligand>
</feature>
<dbReference type="InterPro" id="IPR011761">
    <property type="entry name" value="ATP-grasp"/>
</dbReference>
<dbReference type="PIRSF" id="PIRSF001554">
    <property type="entry name" value="SucCS_beta"/>
    <property type="match status" value="1"/>
</dbReference>
<dbReference type="AlphaFoldDB" id="A0A1I6DLD1"/>
<dbReference type="InterPro" id="IPR005809">
    <property type="entry name" value="Succ_CoA_ligase-like_bsu"/>
</dbReference>
<dbReference type="Proteomes" id="UP000199584">
    <property type="component" value="Unassembled WGS sequence"/>
</dbReference>
<dbReference type="GO" id="GO:0042709">
    <property type="term" value="C:succinate-CoA ligase complex"/>
    <property type="evidence" value="ECO:0007669"/>
    <property type="project" value="TreeGrafter"/>
</dbReference>
<evidence type="ECO:0000256" key="8">
    <source>
        <dbReference type="PROSITE-ProRule" id="PRU00409"/>
    </source>
</evidence>
<protein>
    <recommendedName>
        <fullName evidence="7">Succinate--CoA ligase [ADP-forming] subunit beta</fullName>
        <ecNumber evidence="7">6.2.1.5</ecNumber>
    </recommendedName>
    <alternativeName>
        <fullName evidence="7">Succinyl-CoA synthetase subunit beta</fullName>
        <shortName evidence="7">SCS-beta</shortName>
    </alternativeName>
</protein>
<comment type="similarity">
    <text evidence="1 7">Belongs to the succinate/malate CoA ligase beta subunit family.</text>
</comment>
<dbReference type="GO" id="GO:0000287">
    <property type="term" value="F:magnesium ion binding"/>
    <property type="evidence" value="ECO:0007669"/>
    <property type="project" value="UniProtKB-UniRule"/>
</dbReference>
<evidence type="ECO:0000256" key="2">
    <source>
        <dbReference type="ARBA" id="ARBA00022532"/>
    </source>
</evidence>
<dbReference type="Gene3D" id="3.40.50.261">
    <property type="entry name" value="Succinyl-CoA synthetase domains"/>
    <property type="match status" value="1"/>
</dbReference>
<gene>
    <name evidence="7" type="primary">sucC</name>
    <name evidence="10" type="ORF">SAMN05660706_11322</name>
</gene>
<dbReference type="GO" id="GO:0004776">
    <property type="term" value="F:succinate-CoA ligase (GDP-forming) activity"/>
    <property type="evidence" value="ECO:0007669"/>
    <property type="project" value="RHEA"/>
</dbReference>
<dbReference type="EC" id="6.2.1.5" evidence="7"/>
<dbReference type="Pfam" id="PF08442">
    <property type="entry name" value="ATP-grasp_2"/>
    <property type="match status" value="1"/>
</dbReference>
<evidence type="ECO:0000256" key="4">
    <source>
        <dbReference type="ARBA" id="ARBA00022723"/>
    </source>
</evidence>
<dbReference type="UniPathway" id="UPA00223">
    <property type="reaction ID" value="UER00999"/>
</dbReference>
<dbReference type="PANTHER" id="PTHR11815">
    <property type="entry name" value="SUCCINYL-COA SYNTHETASE BETA CHAIN"/>
    <property type="match status" value="1"/>
</dbReference>
<dbReference type="OrthoDB" id="9802602at2"/>
<dbReference type="GO" id="GO:0006104">
    <property type="term" value="P:succinyl-CoA metabolic process"/>
    <property type="evidence" value="ECO:0007669"/>
    <property type="project" value="TreeGrafter"/>
</dbReference>
<dbReference type="GO" id="GO:0004775">
    <property type="term" value="F:succinate-CoA ligase (ADP-forming) activity"/>
    <property type="evidence" value="ECO:0007669"/>
    <property type="project" value="UniProtKB-UniRule"/>
</dbReference>
<dbReference type="FunFam" id="3.30.470.20:FF:000002">
    <property type="entry name" value="Succinate--CoA ligase [ADP-forming] subunit beta"/>
    <property type="match status" value="1"/>
</dbReference>
<dbReference type="NCBIfam" id="NF001913">
    <property type="entry name" value="PRK00696.1"/>
    <property type="match status" value="1"/>
</dbReference>
<dbReference type="PROSITE" id="PS01217">
    <property type="entry name" value="SUCCINYL_COA_LIG_3"/>
    <property type="match status" value="1"/>
</dbReference>
<dbReference type="InterPro" id="IPR005811">
    <property type="entry name" value="SUCC_ACL_C"/>
</dbReference>
<dbReference type="InterPro" id="IPR013815">
    <property type="entry name" value="ATP_grasp_subdomain_1"/>
</dbReference>
<evidence type="ECO:0000313" key="10">
    <source>
        <dbReference type="EMBL" id="SFR06192.1"/>
    </source>
</evidence>
<dbReference type="NCBIfam" id="TIGR01016">
    <property type="entry name" value="sucCoAbeta"/>
    <property type="match status" value="1"/>
</dbReference>
<dbReference type="Pfam" id="PF00549">
    <property type="entry name" value="Ligase_CoA"/>
    <property type="match status" value="1"/>
</dbReference>
<comment type="pathway">
    <text evidence="7">Carbohydrate metabolism; tricarboxylic acid cycle; succinate from succinyl-CoA (ligase route): step 1/1.</text>
</comment>
<feature type="binding site" evidence="7">
    <location>
        <position position="45"/>
    </location>
    <ligand>
        <name>ATP</name>
        <dbReference type="ChEBI" id="CHEBI:30616"/>
    </ligand>
</feature>
<dbReference type="RefSeq" id="WP_092483254.1">
    <property type="nucleotide sequence ID" value="NZ_FOYM01000013.1"/>
</dbReference>
<keyword evidence="11" id="KW-1185">Reference proteome</keyword>
<evidence type="ECO:0000256" key="6">
    <source>
        <dbReference type="ARBA" id="ARBA00022842"/>
    </source>
</evidence>
<dbReference type="Gene3D" id="3.30.1490.20">
    <property type="entry name" value="ATP-grasp fold, A domain"/>
    <property type="match status" value="1"/>
</dbReference>
<keyword evidence="5 7" id="KW-0547">Nucleotide-binding</keyword>
<feature type="binding site" evidence="7">
    <location>
        <position position="188"/>
    </location>
    <ligand>
        <name>Mg(2+)</name>
        <dbReference type="ChEBI" id="CHEBI:18420"/>
    </ligand>
</feature>
<feature type="binding site" evidence="7">
    <location>
        <position position="94"/>
    </location>
    <ligand>
        <name>ATP</name>
        <dbReference type="ChEBI" id="CHEBI:30616"/>
    </ligand>
</feature>
<dbReference type="SUPFAM" id="SSF56059">
    <property type="entry name" value="Glutathione synthetase ATP-binding domain-like"/>
    <property type="match status" value="1"/>
</dbReference>
<reference evidence="11" key="1">
    <citation type="submission" date="2016-10" db="EMBL/GenBank/DDBJ databases">
        <authorList>
            <person name="Varghese N."/>
            <person name="Submissions S."/>
        </authorList>
    </citation>
    <scope>NUCLEOTIDE SEQUENCE [LARGE SCALE GENOMIC DNA]</scope>
    <source>
        <strain evidence="11">DSM 3669</strain>
    </source>
</reference>
<dbReference type="Gene3D" id="3.30.470.20">
    <property type="entry name" value="ATP-grasp fold, B domain"/>
    <property type="match status" value="1"/>
</dbReference>
<proteinExistence type="inferred from homology"/>
<evidence type="ECO:0000256" key="1">
    <source>
        <dbReference type="ARBA" id="ARBA00009182"/>
    </source>
</evidence>
<comment type="catalytic activity">
    <reaction evidence="7">
        <text>succinate + ATP + CoA = succinyl-CoA + ADP + phosphate</text>
        <dbReference type="Rhea" id="RHEA:17661"/>
        <dbReference type="ChEBI" id="CHEBI:30031"/>
        <dbReference type="ChEBI" id="CHEBI:30616"/>
        <dbReference type="ChEBI" id="CHEBI:43474"/>
        <dbReference type="ChEBI" id="CHEBI:57287"/>
        <dbReference type="ChEBI" id="CHEBI:57292"/>
        <dbReference type="ChEBI" id="CHEBI:456216"/>
        <dbReference type="EC" id="6.2.1.5"/>
    </reaction>
</comment>
<keyword evidence="7 8" id="KW-0067">ATP-binding</keyword>
<dbReference type="PANTHER" id="PTHR11815:SF10">
    <property type="entry name" value="SUCCINATE--COA LIGASE [GDP-FORMING] SUBUNIT BETA, MITOCHONDRIAL"/>
    <property type="match status" value="1"/>
</dbReference>
<sequence length="370" mass="39628">MKLFEYMGKEIFSSYGITVPRGRMADNSQDAANIAREIGGTVVVKSQILAGKRGKGGGIKFASSPEEAGEAAAQVLAMTLNGHKVEKVLVEEKIQIDKELYLAITVDGSAKKPVIIASAQGGMDIEEVPDEHIVKQYVDVSIGVYPYLGREISRQLGLTGSIGKEFNRLLPILYKIFREKDAELVEINPLVISGDKLIAADSKMTVDDDALFRQKAVPYVEDRTSIEKQAHDLGLAFVELGGDIAVMANGAGMSMGSLDTLAYYGGKPANFLDAGGGTGVEGTTKAIELLLQTNPKVIFINIFGGITRCDDVANALVQVKNAREIPVPVVIRLVGTNEEAGVRILKENGFEAYKVMHEAAAKAVEIANAS</sequence>
<dbReference type="InterPro" id="IPR017866">
    <property type="entry name" value="Succ-CoA_synthase_bsu_CS"/>
</dbReference>
<organism evidence="10 11">
    <name type="scientific">Desulfoscipio geothermicus DSM 3669</name>
    <dbReference type="NCBI Taxonomy" id="1121426"/>
    <lineage>
        <taxon>Bacteria</taxon>
        <taxon>Bacillati</taxon>
        <taxon>Bacillota</taxon>
        <taxon>Clostridia</taxon>
        <taxon>Eubacteriales</taxon>
        <taxon>Desulfallaceae</taxon>
        <taxon>Desulfoscipio</taxon>
    </lineage>
</organism>
<comment type="subunit">
    <text evidence="7">Heterotetramer of two alpha and two beta subunits.</text>
</comment>
<dbReference type="PROSITE" id="PS50975">
    <property type="entry name" value="ATP_GRASP"/>
    <property type="match status" value="1"/>
</dbReference>
<comment type="function">
    <text evidence="7">Succinyl-CoA synthetase functions in the citric acid cycle (TCA), coupling the hydrolysis of succinyl-CoA to the synthesis of either ATP or GTP and thus represents the only step of substrate-level phosphorylation in the TCA. The beta subunit provides nucleotide specificity of the enzyme and binds the substrate succinate, while the binding sites for coenzyme A and phosphate are found in the alpha subunit.</text>
</comment>
<dbReference type="STRING" id="39060.SAMN05660706_11322"/>
<evidence type="ECO:0000256" key="7">
    <source>
        <dbReference type="HAMAP-Rule" id="MF_00558"/>
    </source>
</evidence>
<feature type="binding site" evidence="7">
    <location>
        <begin position="305"/>
        <end position="307"/>
    </location>
    <ligand>
        <name>substrate</name>
        <note>ligand shared with subunit alpha</note>
    </ligand>
</feature>
<keyword evidence="3 7" id="KW-0436">Ligase</keyword>
<evidence type="ECO:0000256" key="3">
    <source>
        <dbReference type="ARBA" id="ARBA00022598"/>
    </source>
</evidence>
<dbReference type="EMBL" id="FOYM01000013">
    <property type="protein sequence ID" value="SFR06192.1"/>
    <property type="molecule type" value="Genomic_DNA"/>
</dbReference>
<evidence type="ECO:0000313" key="11">
    <source>
        <dbReference type="Proteomes" id="UP000199584"/>
    </source>
</evidence>
<feature type="domain" description="ATP-grasp" evidence="9">
    <location>
        <begin position="9"/>
        <end position="217"/>
    </location>
</feature>
<accession>A0A1I6DLD1</accession>
<keyword evidence="6 7" id="KW-0460">Magnesium</keyword>
<keyword evidence="2 7" id="KW-0816">Tricarboxylic acid cycle</keyword>
<dbReference type="GO" id="GO:0005524">
    <property type="term" value="F:ATP binding"/>
    <property type="evidence" value="ECO:0007669"/>
    <property type="project" value="UniProtKB-UniRule"/>
</dbReference>
<dbReference type="GO" id="GO:0006099">
    <property type="term" value="P:tricarboxylic acid cycle"/>
    <property type="evidence" value="ECO:0007669"/>
    <property type="project" value="UniProtKB-UniRule"/>
</dbReference>
<dbReference type="SUPFAM" id="SSF52210">
    <property type="entry name" value="Succinyl-CoA synthetase domains"/>
    <property type="match status" value="1"/>
</dbReference>
<feature type="binding site" evidence="7">
    <location>
        <position position="249"/>
    </location>
    <ligand>
        <name>substrate</name>
        <note>ligand shared with subunit alpha</note>
    </ligand>
</feature>
<dbReference type="HAMAP" id="MF_00558">
    <property type="entry name" value="Succ_CoA_beta"/>
    <property type="match status" value="1"/>
</dbReference>
<comment type="catalytic activity">
    <reaction evidence="7">
        <text>GTP + succinate + CoA = succinyl-CoA + GDP + phosphate</text>
        <dbReference type="Rhea" id="RHEA:22120"/>
        <dbReference type="ChEBI" id="CHEBI:30031"/>
        <dbReference type="ChEBI" id="CHEBI:37565"/>
        <dbReference type="ChEBI" id="CHEBI:43474"/>
        <dbReference type="ChEBI" id="CHEBI:57287"/>
        <dbReference type="ChEBI" id="CHEBI:57292"/>
        <dbReference type="ChEBI" id="CHEBI:58189"/>
    </reaction>
</comment>
<comment type="cofactor">
    <cofactor evidence="7">
        <name>Mg(2+)</name>
        <dbReference type="ChEBI" id="CHEBI:18420"/>
    </cofactor>
    <text evidence="7">Binds 1 Mg(2+) ion per subunit.</text>
</comment>
<dbReference type="InterPro" id="IPR013650">
    <property type="entry name" value="ATP-grasp_succ-CoA_synth-type"/>
</dbReference>
<comment type="caution">
    <text evidence="7">Lacks conserved residue(s) required for the propagation of feature annotation.</text>
</comment>
<dbReference type="InterPro" id="IPR016102">
    <property type="entry name" value="Succinyl-CoA_synth-like"/>
</dbReference>
<evidence type="ECO:0000259" key="9">
    <source>
        <dbReference type="PROSITE" id="PS50975"/>
    </source>
</evidence>
<feature type="binding site" evidence="7">
    <location>
        <position position="99"/>
    </location>
    <ligand>
        <name>ATP</name>
        <dbReference type="ChEBI" id="CHEBI:30616"/>
    </ligand>
</feature>
<evidence type="ECO:0000256" key="5">
    <source>
        <dbReference type="ARBA" id="ARBA00022741"/>
    </source>
</evidence>